<dbReference type="InterPro" id="IPR006076">
    <property type="entry name" value="FAD-dep_OxRdtase"/>
</dbReference>
<gene>
    <name evidence="4" type="ORF">HDA30_000442</name>
</gene>
<comment type="caution">
    <text evidence="4">The sequence shown here is derived from an EMBL/GenBank/DDBJ whole genome shotgun (WGS) entry which is preliminary data.</text>
</comment>
<dbReference type="EC" id="1.4.3.19" evidence="4"/>
<evidence type="ECO:0000313" key="5">
    <source>
        <dbReference type="Proteomes" id="UP000540191"/>
    </source>
</evidence>
<reference evidence="4 5" key="1">
    <citation type="submission" date="2020-08" db="EMBL/GenBank/DDBJ databases">
        <title>Sequencing the genomes of 1000 actinobacteria strains.</title>
        <authorList>
            <person name="Klenk H.-P."/>
        </authorList>
    </citation>
    <scope>NUCLEOTIDE SEQUENCE [LARGE SCALE GENOMIC DNA]</scope>
    <source>
        <strain evidence="4 5">DSM 23974</strain>
    </source>
</reference>
<dbReference type="AlphaFoldDB" id="A0A7W7GMN6"/>
<dbReference type="EMBL" id="JACHNA010000001">
    <property type="protein sequence ID" value="MBB4734934.1"/>
    <property type="molecule type" value="Genomic_DNA"/>
</dbReference>
<name>A0A7W7GMN6_9MICC</name>
<dbReference type="Proteomes" id="UP000540191">
    <property type="component" value="Unassembled WGS sequence"/>
</dbReference>
<dbReference type="SUPFAM" id="SSF54373">
    <property type="entry name" value="FAD-linked reductases, C-terminal domain"/>
    <property type="match status" value="1"/>
</dbReference>
<evidence type="ECO:0000256" key="2">
    <source>
        <dbReference type="SAM" id="MobiDB-lite"/>
    </source>
</evidence>
<accession>A0A7W7GMN6</accession>
<evidence type="ECO:0000259" key="3">
    <source>
        <dbReference type="Pfam" id="PF01266"/>
    </source>
</evidence>
<dbReference type="Gene3D" id="3.50.50.60">
    <property type="entry name" value="FAD/NAD(P)-binding domain"/>
    <property type="match status" value="1"/>
</dbReference>
<dbReference type="InterPro" id="IPR036188">
    <property type="entry name" value="FAD/NAD-bd_sf"/>
</dbReference>
<feature type="compositionally biased region" description="Basic and acidic residues" evidence="2">
    <location>
        <begin position="424"/>
        <end position="434"/>
    </location>
</feature>
<dbReference type="Pfam" id="PF01266">
    <property type="entry name" value="DAO"/>
    <property type="match status" value="1"/>
</dbReference>
<keyword evidence="5" id="KW-1185">Reference proteome</keyword>
<evidence type="ECO:0000313" key="4">
    <source>
        <dbReference type="EMBL" id="MBB4734934.1"/>
    </source>
</evidence>
<dbReference type="GO" id="GO:0005737">
    <property type="term" value="C:cytoplasm"/>
    <property type="evidence" value="ECO:0007669"/>
    <property type="project" value="TreeGrafter"/>
</dbReference>
<dbReference type="SUPFAM" id="SSF51905">
    <property type="entry name" value="FAD/NAD(P)-binding domain"/>
    <property type="match status" value="1"/>
</dbReference>
<dbReference type="Gene3D" id="3.30.9.10">
    <property type="entry name" value="D-Amino Acid Oxidase, subunit A, domain 2"/>
    <property type="match status" value="1"/>
</dbReference>
<organism evidence="4 5">
    <name type="scientific">Micrococcus cohnii</name>
    <dbReference type="NCBI Taxonomy" id="993416"/>
    <lineage>
        <taxon>Bacteria</taxon>
        <taxon>Bacillati</taxon>
        <taxon>Actinomycetota</taxon>
        <taxon>Actinomycetes</taxon>
        <taxon>Micrococcales</taxon>
        <taxon>Micrococcaceae</taxon>
        <taxon>Micrococcus</taxon>
    </lineage>
</organism>
<evidence type="ECO:0000256" key="1">
    <source>
        <dbReference type="ARBA" id="ARBA00023002"/>
    </source>
</evidence>
<sequence length="434" mass="44662">MRAVVVGAGAIGLTTAVSLRAAGHAVTLIAPELPGPGEGPSVAHQVRGATHAAAGMLAPVGETQFSQDALGGLLHQGWAAYPELIELLGRFTDAPTGFRAQGSWIVAADAADARAWSRLLDHAGSRGRRVEPIAVSRLRRVEPALTPGLAQAHEAPDDHQVDPRLLVRACLAALTAETGPGGAPLPETAGPPATLLPGTVVAARQRGEDAVLDVAESAAGALHADVAVLAAGLGHRDIGGAPAEEPLALRPVHGDVLRLRVRQEQLLPGEEHLLGRTVRALVGGRQVYLVPRADRTLVVGASSREDGLAGSHAGSVLDLLADAAAVLPAVRECELLEVTAAARPGTPDDAPRVAVLRGAPRLIVAAGFHRHGILLAPWAAERAVDLVDAMRRGSADDAATPPPEPRPAKERPDDGTDGDDADDPHDAEQGRNDA</sequence>
<keyword evidence="1 4" id="KW-0560">Oxidoreductase</keyword>
<proteinExistence type="predicted"/>
<dbReference type="PANTHER" id="PTHR13847:SF289">
    <property type="entry name" value="GLYCINE OXIDASE"/>
    <property type="match status" value="1"/>
</dbReference>
<dbReference type="GO" id="GO:0043799">
    <property type="term" value="F:glycine oxidase activity"/>
    <property type="evidence" value="ECO:0007669"/>
    <property type="project" value="UniProtKB-EC"/>
</dbReference>
<dbReference type="RefSeq" id="WP_184240989.1">
    <property type="nucleotide sequence ID" value="NZ_JACHNA010000001.1"/>
</dbReference>
<dbReference type="PANTHER" id="PTHR13847">
    <property type="entry name" value="SARCOSINE DEHYDROGENASE-RELATED"/>
    <property type="match status" value="1"/>
</dbReference>
<feature type="domain" description="FAD dependent oxidoreductase" evidence="3">
    <location>
        <begin position="3"/>
        <end position="386"/>
    </location>
</feature>
<feature type="region of interest" description="Disordered" evidence="2">
    <location>
        <begin position="392"/>
        <end position="434"/>
    </location>
</feature>
<protein>
    <submittedName>
        <fullName evidence="4">Glycine oxidase</fullName>
        <ecNumber evidence="4">1.4.3.19</ecNumber>
    </submittedName>
</protein>